<dbReference type="AlphaFoldDB" id="A0A438NJP9"/>
<name>A0A438NJP9_EXOME</name>
<dbReference type="FunFam" id="3.30.2160.10:FF:000002">
    <property type="entry name" value="Putative Ubiquitin-protein ligase E3C"/>
    <property type="match status" value="1"/>
</dbReference>
<dbReference type="GO" id="GO:0061630">
    <property type="term" value="F:ubiquitin protein ligase activity"/>
    <property type="evidence" value="ECO:0007669"/>
    <property type="project" value="UniProtKB-EC"/>
</dbReference>
<comment type="caution">
    <text evidence="9">The sequence shown here is derived from an EMBL/GenBank/DDBJ whole genome shotgun (WGS) entry which is preliminary data.</text>
</comment>
<evidence type="ECO:0000256" key="6">
    <source>
        <dbReference type="PROSITE-ProRule" id="PRU00104"/>
    </source>
</evidence>
<evidence type="ECO:0000256" key="3">
    <source>
        <dbReference type="ARBA" id="ARBA00012485"/>
    </source>
</evidence>
<dbReference type="EC" id="2.3.2.26" evidence="3"/>
<keyword evidence="5 6" id="KW-0833">Ubl conjugation pathway</keyword>
<feature type="compositionally biased region" description="Polar residues" evidence="7">
    <location>
        <begin position="18"/>
        <end position="37"/>
    </location>
</feature>
<feature type="compositionally biased region" description="Basic and acidic residues" evidence="7">
    <location>
        <begin position="47"/>
        <end position="59"/>
    </location>
</feature>
<dbReference type="OrthoDB" id="8068875at2759"/>
<evidence type="ECO:0000256" key="5">
    <source>
        <dbReference type="ARBA" id="ARBA00022786"/>
    </source>
</evidence>
<evidence type="ECO:0000256" key="7">
    <source>
        <dbReference type="SAM" id="MobiDB-lite"/>
    </source>
</evidence>
<keyword evidence="4" id="KW-0808">Transferase</keyword>
<dbReference type="FunFam" id="3.30.2410.10:FF:000017">
    <property type="entry name" value="E3 ubiquitin-protein ligase UPL7"/>
    <property type="match status" value="1"/>
</dbReference>
<evidence type="ECO:0000256" key="1">
    <source>
        <dbReference type="ARBA" id="ARBA00000885"/>
    </source>
</evidence>
<evidence type="ECO:0000313" key="10">
    <source>
        <dbReference type="Proteomes" id="UP000288859"/>
    </source>
</evidence>
<dbReference type="PANTHER" id="PTHR45700:SF2">
    <property type="entry name" value="UBIQUITIN-PROTEIN LIGASE E3C"/>
    <property type="match status" value="1"/>
</dbReference>
<evidence type="ECO:0000256" key="2">
    <source>
        <dbReference type="ARBA" id="ARBA00004906"/>
    </source>
</evidence>
<dbReference type="EMBL" id="NAJM01000001">
    <property type="protein sequence ID" value="RVX75932.1"/>
    <property type="molecule type" value="Genomic_DNA"/>
</dbReference>
<dbReference type="PROSITE" id="PS50237">
    <property type="entry name" value="HECT"/>
    <property type="match status" value="1"/>
</dbReference>
<dbReference type="CDD" id="cd00078">
    <property type="entry name" value="HECTc"/>
    <property type="match status" value="1"/>
</dbReference>
<dbReference type="SUPFAM" id="SSF56204">
    <property type="entry name" value="Hect, E3 ligase catalytic domain"/>
    <property type="match status" value="1"/>
</dbReference>
<feature type="compositionally biased region" description="Acidic residues" evidence="7">
    <location>
        <begin position="690"/>
        <end position="709"/>
    </location>
</feature>
<dbReference type="Pfam" id="PF00632">
    <property type="entry name" value="HECT"/>
    <property type="match status" value="1"/>
</dbReference>
<dbReference type="VEuPathDB" id="FungiDB:PV10_01698"/>
<feature type="active site" description="Glycyl thioester intermediate" evidence="6">
    <location>
        <position position="1202"/>
    </location>
</feature>
<organism evidence="9 10">
    <name type="scientific">Exophiala mesophila</name>
    <name type="common">Black yeast-like fungus</name>
    <dbReference type="NCBI Taxonomy" id="212818"/>
    <lineage>
        <taxon>Eukaryota</taxon>
        <taxon>Fungi</taxon>
        <taxon>Dikarya</taxon>
        <taxon>Ascomycota</taxon>
        <taxon>Pezizomycotina</taxon>
        <taxon>Eurotiomycetes</taxon>
        <taxon>Chaetothyriomycetidae</taxon>
        <taxon>Chaetothyriales</taxon>
        <taxon>Herpotrichiellaceae</taxon>
        <taxon>Exophiala</taxon>
    </lineage>
</organism>
<dbReference type="InterPro" id="IPR035983">
    <property type="entry name" value="Hect_E3_ubiquitin_ligase"/>
</dbReference>
<dbReference type="InterPro" id="IPR000569">
    <property type="entry name" value="HECT_dom"/>
</dbReference>
<dbReference type="Gene3D" id="3.30.2410.10">
    <property type="entry name" value="Hect, E3 ligase catalytic domain"/>
    <property type="match status" value="1"/>
</dbReference>
<dbReference type="Gene3D" id="3.30.2160.10">
    <property type="entry name" value="Hect, E3 ligase catalytic domain"/>
    <property type="match status" value="1"/>
</dbReference>
<accession>A0A438NJP9</accession>
<gene>
    <name evidence="9" type="ORF">B0A52_00289</name>
</gene>
<dbReference type="PROSITE" id="PS50096">
    <property type="entry name" value="IQ"/>
    <property type="match status" value="1"/>
</dbReference>
<dbReference type="Gene3D" id="3.90.1750.10">
    <property type="entry name" value="Hect, E3 ligase catalytic domains"/>
    <property type="match status" value="1"/>
</dbReference>
<dbReference type="InterPro" id="IPR044611">
    <property type="entry name" value="E3A/B/C-like"/>
</dbReference>
<dbReference type="CDD" id="cd23767">
    <property type="entry name" value="IQCD"/>
    <property type="match status" value="1"/>
</dbReference>
<dbReference type="SMART" id="SM00119">
    <property type="entry name" value="HECTc"/>
    <property type="match status" value="1"/>
</dbReference>
<dbReference type="GO" id="GO:0000209">
    <property type="term" value="P:protein polyubiquitination"/>
    <property type="evidence" value="ECO:0007669"/>
    <property type="project" value="InterPro"/>
</dbReference>
<sequence>MNQSFTGNSRKLRQVNLSGRNTSNPWAALSGSKSSGSQDAVAQAQADRVKRQQEREKLTASKKIQKLWRGHSSRRRQKGLWRDLWDEVEQHRLGLHPSHTSSDKSWLRGNSLPYKGSRQLSDQIRLLLAFQEFRDQRPRFEDDTARLVYLGQGLRQTLAPASQSGLDTDMVSLLTRLGLLTARHLRSVTLPNNETAADAYGTSLLSIIVLLTQLVPQKVALDARVYFEALQPITHSPYGLFWRDQLQDTIAALLTSSPPSASAVYTAFTMTILSQNSFAACKAVLKNLAAIVSIDSLAKAIVNQDFRVDKQRASNLASDQLLWQLAHFVYMHDTQKLDHNALNSYVEGLSALVGQCAQDIAQRLDLVDSPMYGSDASTPTPLPPFVREIISTIPQEPKVRAMLAVMGKASSTPVHTSNQDFDAAKRLANYALALLGAFPSKAQTIRMLLHQGTFSFISGDDVSIIQYFWTITRRTNIFQRISANHRAVVPLLRDAAPPSNQIGQAPPSKAEVARWRDEWKITILFLELWGFILKLMDDSEFFSLGRSGSFGISASATTLIGRKGALPLDDVTTMLTFLKNFAFSVYWYAADLVEANEVEEPADISVLFGKPVPVVSQPKSTVKQPENLTGNGLSQAYLKGLVTGLLRQLHEIDSRRAFANPNDWLMTDQVNLTGFISAVVSEEEKRHELVDEDDQDDEAGDDIADDLGDLNDPFNSNRTTSLLSSVFGIRQPHVPRSRDSRQTEFLERWAQKARRKRQIESLAPRLEILRNLPFFIPFETRVQIFREFIYRDQVRRRGGIVDPESWRLSVGMAAATQGRGIDGQPLRDALSRHHAEIHRESIFEDALDQFYDLGEALKEPIQITFIDKFNTPEAGIDGGGVTKEFLMSVTKDALDPNNPAAMFSETPQKSLYPRPLLYDELAKYYASVGHAPGTDDSMTNWMRRFQFIGRIIGKCLYEGILIDVTFAGFFLLKWALTGGSTVGSNESAYRPTINDLREYDEELYQGLLKLKNYPGDVEADFGLDFTLTDTLTVLGKNPKTFETITTELKPNGANIPVTNANRLEYINRVVQRKLVGQPKTVTGYFLAGLGQIIQPSWLAMFNQKELQKLVGGDSSELDIADLRNNTQYGGLYVVGDDGQEHPTVQLFWKALQDMDDDDRRKVLKFVTSTPRAPLLGFSHLNPKFSIRDSSEDQTRLPSTSTCVNLLKLPRYGDYKTMKEKLLYAVNSGAGFDLS</sequence>
<dbReference type="Proteomes" id="UP000288859">
    <property type="component" value="Unassembled WGS sequence"/>
</dbReference>
<evidence type="ECO:0000313" key="9">
    <source>
        <dbReference type="EMBL" id="RVX75932.1"/>
    </source>
</evidence>
<feature type="region of interest" description="Disordered" evidence="7">
    <location>
        <begin position="686"/>
        <end position="711"/>
    </location>
</feature>
<feature type="region of interest" description="Disordered" evidence="7">
    <location>
        <begin position="18"/>
        <end position="61"/>
    </location>
</feature>
<protein>
    <recommendedName>
        <fullName evidence="3">HECT-type E3 ubiquitin transferase</fullName>
        <ecNumber evidence="3">2.3.2.26</ecNumber>
    </recommendedName>
</protein>
<reference evidence="9 10" key="1">
    <citation type="submission" date="2017-03" db="EMBL/GenBank/DDBJ databases">
        <title>Genomes of endolithic fungi from Antarctica.</title>
        <authorList>
            <person name="Coleine C."/>
            <person name="Masonjones S."/>
            <person name="Stajich J.E."/>
        </authorList>
    </citation>
    <scope>NUCLEOTIDE SEQUENCE [LARGE SCALE GENOMIC DNA]</scope>
    <source>
        <strain evidence="9 10">CCFEE 6314</strain>
    </source>
</reference>
<proteinExistence type="predicted"/>
<evidence type="ECO:0000256" key="4">
    <source>
        <dbReference type="ARBA" id="ARBA00022679"/>
    </source>
</evidence>
<evidence type="ECO:0000259" key="8">
    <source>
        <dbReference type="PROSITE" id="PS50237"/>
    </source>
</evidence>
<dbReference type="PANTHER" id="PTHR45700">
    <property type="entry name" value="UBIQUITIN-PROTEIN LIGASE E3C"/>
    <property type="match status" value="1"/>
</dbReference>
<feature type="domain" description="HECT" evidence="8">
    <location>
        <begin position="857"/>
        <end position="1234"/>
    </location>
</feature>
<dbReference type="GO" id="GO:0006511">
    <property type="term" value="P:ubiquitin-dependent protein catabolic process"/>
    <property type="evidence" value="ECO:0007669"/>
    <property type="project" value="TreeGrafter"/>
</dbReference>
<comment type="catalytic activity">
    <reaction evidence="1">
        <text>S-ubiquitinyl-[E2 ubiquitin-conjugating enzyme]-L-cysteine + [acceptor protein]-L-lysine = [E2 ubiquitin-conjugating enzyme]-L-cysteine + N(6)-ubiquitinyl-[acceptor protein]-L-lysine.</text>
        <dbReference type="EC" id="2.3.2.26"/>
    </reaction>
</comment>
<comment type="pathway">
    <text evidence="2">Protein modification; protein ubiquitination.</text>
</comment>